<sequence length="142" mass="16391">MKKVIEMVVCCMLIVTLVGCKNTVTTNVKIDYGTSAIYTKEDMDSAIDTIKETFKSFEGCELYNLSYSSDDVCRDEENIAWMNDLERANNNKQIFTQCIMFDSSFRSPKKGGGAWEPNEEYTWSWWLARSEGGEWKLMTYGY</sequence>
<organism evidence="1 2">
    <name type="scientific">Clostridium innocuum</name>
    <dbReference type="NCBI Taxonomy" id="1522"/>
    <lineage>
        <taxon>Bacteria</taxon>
        <taxon>Bacillati</taxon>
        <taxon>Bacillota</taxon>
        <taxon>Clostridia</taxon>
        <taxon>Eubacteriales</taxon>
        <taxon>Clostridiaceae</taxon>
        <taxon>Clostridium</taxon>
    </lineage>
</organism>
<dbReference type="RefSeq" id="WP_044907337.1">
    <property type="nucleotide sequence ID" value="NZ_JQIF01000097.1"/>
</dbReference>
<evidence type="ECO:0000313" key="1">
    <source>
        <dbReference type="EMBL" id="KGJ51779.1"/>
    </source>
</evidence>
<proteinExistence type="predicted"/>
<accession>A0A099I1C5</accession>
<dbReference type="Proteomes" id="UP000030008">
    <property type="component" value="Unassembled WGS sequence"/>
</dbReference>
<reference evidence="1 2" key="1">
    <citation type="submission" date="2014-08" db="EMBL/GenBank/DDBJ databases">
        <title>Clostridium innocuum, an unnegligible vancomycin-resistant pathogen causing extra-intestinal infections.</title>
        <authorList>
            <person name="Feng Y."/>
            <person name="Chiu C.-H."/>
        </authorList>
    </citation>
    <scope>NUCLEOTIDE SEQUENCE [LARGE SCALE GENOMIC DNA]</scope>
    <source>
        <strain evidence="1 2">AN88</strain>
    </source>
</reference>
<dbReference type="PROSITE" id="PS51257">
    <property type="entry name" value="PROKAR_LIPOPROTEIN"/>
    <property type="match status" value="1"/>
</dbReference>
<protein>
    <recommendedName>
        <fullName evidence="3">DUF4829 domain-containing protein</fullName>
    </recommendedName>
</protein>
<evidence type="ECO:0008006" key="3">
    <source>
        <dbReference type="Google" id="ProtNLM"/>
    </source>
</evidence>
<comment type="caution">
    <text evidence="1">The sequence shown here is derived from an EMBL/GenBank/DDBJ whole genome shotgun (WGS) entry which is preliminary data.</text>
</comment>
<dbReference type="AlphaFoldDB" id="A0A099I1C5"/>
<gene>
    <name evidence="1" type="ORF">CIAN88_18660</name>
</gene>
<dbReference type="EMBL" id="JQIF01000097">
    <property type="protein sequence ID" value="KGJ51779.1"/>
    <property type="molecule type" value="Genomic_DNA"/>
</dbReference>
<name>A0A099I1C5_CLOIN</name>
<evidence type="ECO:0000313" key="2">
    <source>
        <dbReference type="Proteomes" id="UP000030008"/>
    </source>
</evidence>